<evidence type="ECO:0000313" key="1">
    <source>
        <dbReference type="EMBL" id="MCH85438.1"/>
    </source>
</evidence>
<gene>
    <name evidence="1" type="ORF">A2U01_0006284</name>
</gene>
<proteinExistence type="predicted"/>
<comment type="caution">
    <text evidence="1">The sequence shown here is derived from an EMBL/GenBank/DDBJ whole genome shotgun (WGS) entry which is preliminary data.</text>
</comment>
<sequence length="32" mass="3526">GEKLRCSALTLPVAVRHRSAPRRRDPAGIARD</sequence>
<feature type="non-terminal residue" evidence="1">
    <location>
        <position position="1"/>
    </location>
</feature>
<protein>
    <submittedName>
        <fullName evidence="1">Uncharacterized protein</fullName>
    </submittedName>
</protein>
<dbReference type="EMBL" id="LXQA010008514">
    <property type="protein sequence ID" value="MCH85438.1"/>
    <property type="molecule type" value="Genomic_DNA"/>
</dbReference>
<dbReference type="Proteomes" id="UP000265520">
    <property type="component" value="Unassembled WGS sequence"/>
</dbReference>
<reference evidence="1 2" key="1">
    <citation type="journal article" date="2018" name="Front. Plant Sci.">
        <title>Red Clover (Trifolium pratense) and Zigzag Clover (T. medium) - A Picture of Genomic Similarities and Differences.</title>
        <authorList>
            <person name="Dluhosova J."/>
            <person name="Istvanek J."/>
            <person name="Nedelnik J."/>
            <person name="Repkova J."/>
        </authorList>
    </citation>
    <scope>NUCLEOTIDE SEQUENCE [LARGE SCALE GENOMIC DNA]</scope>
    <source>
        <strain evidence="2">cv. 10/8</strain>
        <tissue evidence="1">Leaf</tissue>
    </source>
</reference>
<dbReference type="AlphaFoldDB" id="A0A392MF95"/>
<keyword evidence="2" id="KW-1185">Reference proteome</keyword>
<evidence type="ECO:0000313" key="2">
    <source>
        <dbReference type="Proteomes" id="UP000265520"/>
    </source>
</evidence>
<name>A0A392MF95_9FABA</name>
<organism evidence="1 2">
    <name type="scientific">Trifolium medium</name>
    <dbReference type="NCBI Taxonomy" id="97028"/>
    <lineage>
        <taxon>Eukaryota</taxon>
        <taxon>Viridiplantae</taxon>
        <taxon>Streptophyta</taxon>
        <taxon>Embryophyta</taxon>
        <taxon>Tracheophyta</taxon>
        <taxon>Spermatophyta</taxon>
        <taxon>Magnoliopsida</taxon>
        <taxon>eudicotyledons</taxon>
        <taxon>Gunneridae</taxon>
        <taxon>Pentapetalae</taxon>
        <taxon>rosids</taxon>
        <taxon>fabids</taxon>
        <taxon>Fabales</taxon>
        <taxon>Fabaceae</taxon>
        <taxon>Papilionoideae</taxon>
        <taxon>50 kb inversion clade</taxon>
        <taxon>NPAAA clade</taxon>
        <taxon>Hologalegina</taxon>
        <taxon>IRL clade</taxon>
        <taxon>Trifolieae</taxon>
        <taxon>Trifolium</taxon>
    </lineage>
</organism>
<accession>A0A392MF95</accession>